<keyword evidence="3" id="KW-1185">Reference proteome</keyword>
<evidence type="ECO:0000313" key="2">
    <source>
        <dbReference type="EMBL" id="CAA7041204.1"/>
    </source>
</evidence>
<dbReference type="AlphaFoldDB" id="A0A6D2JHX9"/>
<dbReference type="PROSITE" id="PS50181">
    <property type="entry name" value="FBOX"/>
    <property type="match status" value="1"/>
</dbReference>
<evidence type="ECO:0000259" key="1">
    <source>
        <dbReference type="PROSITE" id="PS50181"/>
    </source>
</evidence>
<name>A0A6D2JHX9_9BRAS</name>
<dbReference type="Gene3D" id="1.20.1280.50">
    <property type="match status" value="1"/>
</dbReference>
<dbReference type="CDD" id="cd22157">
    <property type="entry name" value="F-box_AtFBW1-like"/>
    <property type="match status" value="1"/>
</dbReference>
<dbReference type="NCBIfam" id="TIGR01640">
    <property type="entry name" value="F_box_assoc_1"/>
    <property type="match status" value="1"/>
</dbReference>
<organism evidence="2 3">
    <name type="scientific">Microthlaspi erraticum</name>
    <dbReference type="NCBI Taxonomy" id="1685480"/>
    <lineage>
        <taxon>Eukaryota</taxon>
        <taxon>Viridiplantae</taxon>
        <taxon>Streptophyta</taxon>
        <taxon>Embryophyta</taxon>
        <taxon>Tracheophyta</taxon>
        <taxon>Spermatophyta</taxon>
        <taxon>Magnoliopsida</taxon>
        <taxon>eudicotyledons</taxon>
        <taxon>Gunneridae</taxon>
        <taxon>Pentapetalae</taxon>
        <taxon>rosids</taxon>
        <taxon>malvids</taxon>
        <taxon>Brassicales</taxon>
        <taxon>Brassicaceae</taxon>
        <taxon>Coluteocarpeae</taxon>
        <taxon>Microthlaspi</taxon>
    </lineage>
</organism>
<accession>A0A6D2JHX9</accession>
<gene>
    <name evidence="2" type="ORF">MERR_LOCUS28439</name>
</gene>
<dbReference type="PANTHER" id="PTHR31111:SF119">
    <property type="entry name" value="F-BOX DOMAIN-CONTAINING PROTEIN"/>
    <property type="match status" value="1"/>
</dbReference>
<comment type="caution">
    <text evidence="2">The sequence shown here is derived from an EMBL/GenBank/DDBJ whole genome shotgun (WGS) entry which is preliminary data.</text>
</comment>
<dbReference type="SUPFAM" id="SSF81383">
    <property type="entry name" value="F-box domain"/>
    <property type="match status" value="1"/>
</dbReference>
<dbReference type="InterPro" id="IPR017451">
    <property type="entry name" value="F-box-assoc_interact_dom"/>
</dbReference>
<protein>
    <recommendedName>
        <fullName evidence="1">F-box domain-containing protein</fullName>
    </recommendedName>
</protein>
<dbReference type="InterPro" id="IPR001810">
    <property type="entry name" value="F-box_dom"/>
</dbReference>
<dbReference type="PANTHER" id="PTHR31111">
    <property type="entry name" value="BNAA05G37150D PROTEIN-RELATED"/>
    <property type="match status" value="1"/>
</dbReference>
<dbReference type="Proteomes" id="UP000467841">
    <property type="component" value="Unassembled WGS sequence"/>
</dbReference>
<dbReference type="EMBL" id="CACVBM020001240">
    <property type="protein sequence ID" value="CAA7041204.1"/>
    <property type="molecule type" value="Genomic_DNA"/>
</dbReference>
<proteinExistence type="predicted"/>
<dbReference type="InterPro" id="IPR036047">
    <property type="entry name" value="F-box-like_dom_sf"/>
</dbReference>
<feature type="domain" description="F-box" evidence="1">
    <location>
        <begin position="1"/>
        <end position="46"/>
    </location>
</feature>
<evidence type="ECO:0000313" key="3">
    <source>
        <dbReference type="Proteomes" id="UP000467841"/>
    </source>
</evidence>
<reference evidence="2" key="1">
    <citation type="submission" date="2020-01" db="EMBL/GenBank/DDBJ databases">
        <authorList>
            <person name="Mishra B."/>
        </authorList>
    </citation>
    <scope>NUCLEOTIDE SEQUENCE [LARGE SCALE GENOMIC DNA]</scope>
</reference>
<sequence length="323" mass="37348">MSLPLDLTREILLRLPGKSIARFRCVSKRWSSTIADPYFINSFETRSSTKPSLLLCLIKGDDLFVSSIPQNTVDSNEAYSSSLPVDRYHMKLPAKYSYFPPMESVHGLICFKDSPDPKVWNPSMRKFLTLPNPNNHKSWKKQTLFLGYDPIEGKHKVVCIRYKKFSYVCRVLTLGSAQESWRTVRTNNRHRSYYYTYGRCIDGVIYYLAGIRTGPYSPHSAYSAFSALMSFDVRSEKFHMIKIPSNIDKDVLINYKGRIACTDDYNDKRLWILEDATKHKWSSQDFLVPLRHWDDSLEAMFKLKGFTHAEPSEDSADSSARLN</sequence>
<dbReference type="InterPro" id="IPR013187">
    <property type="entry name" value="F-box-assoc_dom_typ3"/>
</dbReference>
<dbReference type="SMART" id="SM00256">
    <property type="entry name" value="FBOX"/>
    <property type="match status" value="1"/>
</dbReference>
<dbReference type="OrthoDB" id="1028377at2759"/>
<dbReference type="Pfam" id="PF08268">
    <property type="entry name" value="FBA_3"/>
    <property type="match status" value="1"/>
</dbReference>
<dbReference type="Pfam" id="PF00646">
    <property type="entry name" value="F-box"/>
    <property type="match status" value="1"/>
</dbReference>